<evidence type="ECO:0000313" key="1">
    <source>
        <dbReference type="EMBL" id="SFS99007.1"/>
    </source>
</evidence>
<evidence type="ECO:0000313" key="2">
    <source>
        <dbReference type="Proteomes" id="UP000199199"/>
    </source>
</evidence>
<proteinExistence type="predicted"/>
<dbReference type="SUPFAM" id="SSF55961">
    <property type="entry name" value="Bet v1-like"/>
    <property type="match status" value="1"/>
</dbReference>
<reference evidence="2" key="1">
    <citation type="submission" date="2016-10" db="EMBL/GenBank/DDBJ databases">
        <authorList>
            <person name="Varghese N."/>
            <person name="Submissions S."/>
        </authorList>
    </citation>
    <scope>NUCLEOTIDE SEQUENCE [LARGE SCALE GENOMIC DNA]</scope>
    <source>
        <strain evidence="2">DSM 22427</strain>
    </source>
</reference>
<keyword evidence="2" id="KW-1185">Reference proteome</keyword>
<dbReference type="RefSeq" id="WP_092906851.1">
    <property type="nucleotide sequence ID" value="NZ_FOZS01000004.1"/>
</dbReference>
<name>A0A1I6UCH1_9EURY</name>
<sequence>MTHAIDALETDRTERLHGSETGSMLLGAVLVGIGLKRRSIVGTVLAAVGGWILYGGIRRRYAGAATPSNTRAGALVVERSVTIDRPADELSDSLTDIDTVSRVLGPATGVTEHRPGQWSWAIPTPLGRTAIWETEITEDEPGEEVRWESLEDELIHADGTVQLRQAPADRGTEVTLRLALSPPGGALGAAVAKRASAVPERFVNTALHRFKSLVETGEIPTLEANPSARGSGDLV</sequence>
<dbReference type="CDD" id="cd07817">
    <property type="entry name" value="SRPBCC_8"/>
    <property type="match status" value="1"/>
</dbReference>
<protein>
    <submittedName>
        <fullName evidence="1">Uncharacterized membrane protein</fullName>
    </submittedName>
</protein>
<dbReference type="AlphaFoldDB" id="A0A1I6UCH1"/>
<dbReference type="InterPro" id="IPR023393">
    <property type="entry name" value="START-like_dom_sf"/>
</dbReference>
<gene>
    <name evidence="1" type="ORF">SAMN04488556_3737</name>
</gene>
<accession>A0A1I6UCH1</accession>
<dbReference type="Gene3D" id="3.30.530.20">
    <property type="match status" value="1"/>
</dbReference>
<organism evidence="1 2">
    <name type="scientific">Halostagnicola kamekurae</name>
    <dbReference type="NCBI Taxonomy" id="619731"/>
    <lineage>
        <taxon>Archaea</taxon>
        <taxon>Methanobacteriati</taxon>
        <taxon>Methanobacteriota</taxon>
        <taxon>Stenosarchaea group</taxon>
        <taxon>Halobacteria</taxon>
        <taxon>Halobacteriales</taxon>
        <taxon>Natrialbaceae</taxon>
        <taxon>Halostagnicola</taxon>
    </lineage>
</organism>
<dbReference type="InterPro" id="IPR019587">
    <property type="entry name" value="Polyketide_cyclase/dehydratase"/>
</dbReference>
<dbReference type="Pfam" id="PF10604">
    <property type="entry name" value="Polyketide_cyc2"/>
    <property type="match status" value="1"/>
</dbReference>
<dbReference type="EMBL" id="FOZS01000004">
    <property type="protein sequence ID" value="SFS99007.1"/>
    <property type="molecule type" value="Genomic_DNA"/>
</dbReference>
<dbReference type="Proteomes" id="UP000199199">
    <property type="component" value="Unassembled WGS sequence"/>
</dbReference>
<dbReference type="OrthoDB" id="167922at2157"/>